<reference evidence="2 3" key="1">
    <citation type="journal article" date="2019" name="Commun. Biol.">
        <title>The bagworm genome reveals a unique fibroin gene that provides high tensile strength.</title>
        <authorList>
            <person name="Kono N."/>
            <person name="Nakamura H."/>
            <person name="Ohtoshi R."/>
            <person name="Tomita M."/>
            <person name="Numata K."/>
            <person name="Arakawa K."/>
        </authorList>
    </citation>
    <scope>NUCLEOTIDE SEQUENCE [LARGE SCALE GENOMIC DNA]</scope>
</reference>
<gene>
    <name evidence="2" type="primary">GUSB</name>
    <name evidence="2" type="ORF">EVAR_18909_1</name>
</gene>
<dbReference type="GO" id="GO:0019391">
    <property type="term" value="P:glucuronoside catabolic process"/>
    <property type="evidence" value="ECO:0007669"/>
    <property type="project" value="TreeGrafter"/>
</dbReference>
<evidence type="ECO:0000313" key="2">
    <source>
        <dbReference type="EMBL" id="GBP32756.1"/>
    </source>
</evidence>
<dbReference type="STRING" id="151549.A0A4C1V345"/>
<dbReference type="Proteomes" id="UP000299102">
    <property type="component" value="Unassembled WGS sequence"/>
</dbReference>
<dbReference type="GO" id="GO:0005615">
    <property type="term" value="C:extracellular space"/>
    <property type="evidence" value="ECO:0007669"/>
    <property type="project" value="TreeGrafter"/>
</dbReference>
<evidence type="ECO:0000313" key="3">
    <source>
        <dbReference type="Proteomes" id="UP000299102"/>
    </source>
</evidence>
<comment type="caution">
    <text evidence="2">The sequence shown here is derived from an EMBL/GenBank/DDBJ whole genome shotgun (WGS) entry which is preliminary data.</text>
</comment>
<protein>
    <submittedName>
        <fullName evidence="2">Beta-glucuronidase</fullName>
    </submittedName>
</protein>
<dbReference type="InterPro" id="IPR008979">
    <property type="entry name" value="Galactose-bd-like_sf"/>
</dbReference>
<dbReference type="OrthoDB" id="408532at2759"/>
<proteinExistence type="inferred from homology"/>
<dbReference type="AlphaFoldDB" id="A0A4C1V345"/>
<name>A0A4C1V345_EUMVA</name>
<dbReference type="PANTHER" id="PTHR10066:SF67">
    <property type="entry name" value="BETA-GLUCURONIDASE"/>
    <property type="match status" value="1"/>
</dbReference>
<keyword evidence="3" id="KW-1185">Reference proteome</keyword>
<dbReference type="EMBL" id="BGZK01000264">
    <property type="protein sequence ID" value="GBP32756.1"/>
    <property type="molecule type" value="Genomic_DNA"/>
</dbReference>
<dbReference type="GO" id="GO:0030246">
    <property type="term" value="F:carbohydrate binding"/>
    <property type="evidence" value="ECO:0007669"/>
    <property type="project" value="TreeGrafter"/>
</dbReference>
<comment type="similarity">
    <text evidence="1">Belongs to the glycosyl hydrolase 2 family.</text>
</comment>
<dbReference type="PANTHER" id="PTHR10066">
    <property type="entry name" value="BETA-GLUCURONIDASE"/>
    <property type="match status" value="1"/>
</dbReference>
<dbReference type="GO" id="GO:0004566">
    <property type="term" value="F:beta-glucuronidase activity"/>
    <property type="evidence" value="ECO:0007669"/>
    <property type="project" value="TreeGrafter"/>
</dbReference>
<dbReference type="SUPFAM" id="SSF49785">
    <property type="entry name" value="Galactose-binding domain-like"/>
    <property type="match status" value="1"/>
</dbReference>
<sequence>MRELTRSSLISDFITNVRFPAHDRAAVGVPYPSRDFVEPMTSLYTLAWVNGKSVMQHEIGHLPFEVEITEVVDPNVDNLLTVAVDNTLLSDTVPQGSIRDVIVSRSTNGFDSDPFRNLDPDSVFDFDPD</sequence>
<organism evidence="2 3">
    <name type="scientific">Eumeta variegata</name>
    <name type="common">Bagworm moth</name>
    <name type="synonym">Eumeta japonica</name>
    <dbReference type="NCBI Taxonomy" id="151549"/>
    <lineage>
        <taxon>Eukaryota</taxon>
        <taxon>Metazoa</taxon>
        <taxon>Ecdysozoa</taxon>
        <taxon>Arthropoda</taxon>
        <taxon>Hexapoda</taxon>
        <taxon>Insecta</taxon>
        <taxon>Pterygota</taxon>
        <taxon>Neoptera</taxon>
        <taxon>Endopterygota</taxon>
        <taxon>Lepidoptera</taxon>
        <taxon>Glossata</taxon>
        <taxon>Ditrysia</taxon>
        <taxon>Tineoidea</taxon>
        <taxon>Psychidae</taxon>
        <taxon>Oiketicinae</taxon>
        <taxon>Eumeta</taxon>
    </lineage>
</organism>
<dbReference type="Gene3D" id="2.60.120.260">
    <property type="entry name" value="Galactose-binding domain-like"/>
    <property type="match status" value="1"/>
</dbReference>
<evidence type="ECO:0000256" key="1">
    <source>
        <dbReference type="ARBA" id="ARBA00007401"/>
    </source>
</evidence>
<accession>A0A4C1V345</accession>